<evidence type="ECO:0000256" key="4">
    <source>
        <dbReference type="ARBA" id="ARBA00022801"/>
    </source>
</evidence>
<evidence type="ECO:0008006" key="10">
    <source>
        <dbReference type="Google" id="ProtNLM"/>
    </source>
</evidence>
<dbReference type="GO" id="GO:0016787">
    <property type="term" value="F:hydrolase activity"/>
    <property type="evidence" value="ECO:0007669"/>
    <property type="project" value="UniProtKB-KW"/>
</dbReference>
<comment type="cofactor">
    <cofactor evidence="1">
        <name>a divalent metal cation</name>
        <dbReference type="ChEBI" id="CHEBI:60240"/>
    </cofactor>
</comment>
<organism evidence="8 9">
    <name type="scientific">Bacillus infantis NRRL B-14911</name>
    <dbReference type="NCBI Taxonomy" id="1367477"/>
    <lineage>
        <taxon>Bacteria</taxon>
        <taxon>Bacillati</taxon>
        <taxon>Bacillota</taxon>
        <taxon>Bacilli</taxon>
        <taxon>Bacillales</taxon>
        <taxon>Bacillaceae</taxon>
        <taxon>Bacillus</taxon>
    </lineage>
</organism>
<keyword evidence="4" id="KW-0378">Hydrolase</keyword>
<evidence type="ECO:0000256" key="1">
    <source>
        <dbReference type="ARBA" id="ARBA00001968"/>
    </source>
</evidence>
<comment type="similarity">
    <text evidence="5">Belongs to the YicC/YloC family.</text>
</comment>
<dbReference type="AlphaFoldDB" id="U5LB37"/>
<feature type="domain" description="Endoribonuclease YicC-like C-terminal" evidence="7">
    <location>
        <begin position="196"/>
        <end position="313"/>
    </location>
</feature>
<sequence length="313" mass="35824">METGKKVAVCREWPRKKNGCDFVVSSMTGYGRSNKSTDGFSVNIELKTVNHRFSEHQLRMPRQMIRLEDKIKKVLASRIKRGRVELFASIEGEGAVSRKVNVDWDLLDEYYQYIMQIKERYHLSDGPSITDLISREDMLSIQEEDAADGELEAIVIEAVEEAAERLVSMRKAEGAELEKDIRVQLDKLQACLVQLKNLAPLVIKQYGDRLEKKMTEFLGEQIDQNRILAEVAVFSDKADINEEITRLDSHIGQFESTLLLEEPVGRKLDFLLQEMNREANTIGSKANDSSIAREVVEMKSLLEKMKEQVQNIE</sequence>
<protein>
    <recommendedName>
        <fullName evidence="10">Stress-induced protein</fullName>
    </recommendedName>
</protein>
<name>U5LB37_9BACI</name>
<dbReference type="STRING" id="1367477.N288_09380"/>
<feature type="domain" description="Endoribonuclease YicC-like N-terminal" evidence="6">
    <location>
        <begin position="24"/>
        <end position="178"/>
    </location>
</feature>
<accession>U5LB37</accession>
<dbReference type="PATRIC" id="fig|1367477.3.peg.1816"/>
<reference evidence="8 9" key="1">
    <citation type="submission" date="2013-07" db="EMBL/GenBank/DDBJ databases">
        <title>Complete genome sequence of Bacillus infantis NRRL B-14911 that has potential to induce cardiac disease by antigenic mimicry.</title>
        <authorList>
            <person name="Massilamany C."/>
            <person name="Smith T.P.L."/>
            <person name="Loy J.D."/>
            <person name="Barletta R."/>
            <person name="Reddy J."/>
        </authorList>
    </citation>
    <scope>NUCLEOTIDE SEQUENCE [LARGE SCALE GENOMIC DNA]</scope>
    <source>
        <strain evidence="8 9">NRRL B-14911</strain>
    </source>
</reference>
<dbReference type="PANTHER" id="PTHR30636">
    <property type="entry name" value="UPF0701 PROTEIN YICC"/>
    <property type="match status" value="1"/>
</dbReference>
<keyword evidence="3" id="KW-0255">Endonuclease</keyword>
<dbReference type="EMBL" id="CP006643">
    <property type="protein sequence ID" value="AGX03797.1"/>
    <property type="molecule type" value="Genomic_DNA"/>
</dbReference>
<dbReference type="HOGENOM" id="CLU_076609_1_0_9"/>
<dbReference type="Pfam" id="PF03755">
    <property type="entry name" value="YicC-like_N"/>
    <property type="match status" value="1"/>
</dbReference>
<dbReference type="InterPro" id="IPR005229">
    <property type="entry name" value="YicC/YloC-like"/>
</dbReference>
<dbReference type="Proteomes" id="UP000017805">
    <property type="component" value="Chromosome"/>
</dbReference>
<evidence type="ECO:0000256" key="3">
    <source>
        <dbReference type="ARBA" id="ARBA00022759"/>
    </source>
</evidence>
<keyword evidence="9" id="KW-1185">Reference proteome</keyword>
<evidence type="ECO:0000259" key="6">
    <source>
        <dbReference type="Pfam" id="PF03755"/>
    </source>
</evidence>
<dbReference type="InterPro" id="IPR013551">
    <property type="entry name" value="YicC-like_C"/>
</dbReference>
<proteinExistence type="inferred from homology"/>
<dbReference type="InterPro" id="IPR013527">
    <property type="entry name" value="YicC-like_N"/>
</dbReference>
<evidence type="ECO:0000256" key="5">
    <source>
        <dbReference type="ARBA" id="ARBA00035648"/>
    </source>
</evidence>
<dbReference type="KEGG" id="bif:N288_09380"/>
<dbReference type="PANTHER" id="PTHR30636:SF3">
    <property type="entry name" value="UPF0701 PROTEIN YICC"/>
    <property type="match status" value="1"/>
</dbReference>
<evidence type="ECO:0000313" key="8">
    <source>
        <dbReference type="EMBL" id="AGX03797.1"/>
    </source>
</evidence>
<dbReference type="Pfam" id="PF08340">
    <property type="entry name" value="YicC-like_C"/>
    <property type="match status" value="1"/>
</dbReference>
<dbReference type="GO" id="GO:0004521">
    <property type="term" value="F:RNA endonuclease activity"/>
    <property type="evidence" value="ECO:0007669"/>
    <property type="project" value="InterPro"/>
</dbReference>
<dbReference type="NCBIfam" id="TIGR00255">
    <property type="entry name" value="YicC/YloC family endoribonuclease"/>
    <property type="match status" value="1"/>
</dbReference>
<evidence type="ECO:0000259" key="7">
    <source>
        <dbReference type="Pfam" id="PF08340"/>
    </source>
</evidence>
<evidence type="ECO:0000313" key="9">
    <source>
        <dbReference type="Proteomes" id="UP000017805"/>
    </source>
</evidence>
<gene>
    <name evidence="8" type="ORF">N288_09380</name>
</gene>
<evidence type="ECO:0000256" key="2">
    <source>
        <dbReference type="ARBA" id="ARBA00022722"/>
    </source>
</evidence>
<keyword evidence="2" id="KW-0540">Nuclease</keyword>